<reference evidence="3" key="2">
    <citation type="submission" date="2009-11" db="EMBL/GenBank/DDBJ databases">
        <title>The Genome Sequence of Allomyces macrogynus strain ATCC 38327.</title>
        <authorList>
            <consortium name="The Broad Institute Genome Sequencing Platform"/>
            <person name="Russ C."/>
            <person name="Cuomo C."/>
            <person name="Shea T."/>
            <person name="Young S.K."/>
            <person name="Zeng Q."/>
            <person name="Koehrsen M."/>
            <person name="Haas B."/>
            <person name="Borodovsky M."/>
            <person name="Guigo R."/>
            <person name="Alvarado L."/>
            <person name="Berlin A."/>
            <person name="Borenstein D."/>
            <person name="Chen Z."/>
            <person name="Engels R."/>
            <person name="Freedman E."/>
            <person name="Gellesch M."/>
            <person name="Goldberg J."/>
            <person name="Griggs A."/>
            <person name="Gujja S."/>
            <person name="Heiman D."/>
            <person name="Hepburn T."/>
            <person name="Howarth C."/>
            <person name="Jen D."/>
            <person name="Larson L."/>
            <person name="Lewis B."/>
            <person name="Mehta T."/>
            <person name="Park D."/>
            <person name="Pearson M."/>
            <person name="Roberts A."/>
            <person name="Saif S."/>
            <person name="Shenoy N."/>
            <person name="Sisk P."/>
            <person name="Stolte C."/>
            <person name="Sykes S."/>
            <person name="Walk T."/>
            <person name="White J."/>
            <person name="Yandava C."/>
            <person name="Burger G."/>
            <person name="Gray M.W."/>
            <person name="Holland P.W.H."/>
            <person name="King N."/>
            <person name="Lang F.B.F."/>
            <person name="Roger A.J."/>
            <person name="Ruiz-Trillo I."/>
            <person name="Lander E."/>
            <person name="Nusbaum C."/>
        </authorList>
    </citation>
    <scope>NUCLEOTIDE SEQUENCE [LARGE SCALE GENOMIC DNA]</scope>
    <source>
        <strain evidence="3">ATCC 38327</strain>
    </source>
</reference>
<proteinExistence type="predicted"/>
<feature type="region of interest" description="Disordered" evidence="1">
    <location>
        <begin position="1"/>
        <end position="61"/>
    </location>
</feature>
<dbReference type="AlphaFoldDB" id="A0A0L0T0W5"/>
<feature type="compositionally biased region" description="Low complexity" evidence="1">
    <location>
        <begin position="379"/>
        <end position="403"/>
    </location>
</feature>
<feature type="region of interest" description="Disordered" evidence="1">
    <location>
        <begin position="973"/>
        <end position="998"/>
    </location>
</feature>
<sequence length="1036" mass="109527">MIRTRSPPNNMDGPLNPPRGSNAPTAATAAPRSPSMSTTSRSRQQHNYGPTSSDHDPAHDRDVSVNSLLADLAHDLDALNARELARLRDIESAAIAHTHALPNGISRPDLSTLSSSVDLHADTVLDELKLAMDLDDARHDPWTFHRSFSELSLGPQATPMPASLLGGTRALYSHFGASSFLPYSRPAVRTDTVAPNNGAPLDRDAQSQISDSTHDDEEVVPFSRISVGEMDGIAHESQFSFLTSRRPGGAAVPIITPTSNVVTPDLSEPSRYFEDAPQASFVTPRSHTRSATATTTTASRPTSTAPSALRRTDGAVSPPSPPPRTSRSPVTAHRAAADDDLDGEMPPLLPSIHLDASASAADLPATVDDPLERTVRPPRTSTSAASPDRRASPAAPSWSPTCAVAPTAPRADPDSSASDTSGLSMTVKAMTTPARRTAAAAPVSPVKSAPTPPMFAPRASPGSSVTTTSPPTWMRDLPGVPAATHARASPAAVPPVVEAANAADESVTDVPHFRAVVPTNSTSPAAAVAADRIARSPAHTPTAAVSSTDTDSGLATAIDHLTRRVKALTDERGALAAQCATLTADRDRLAHELVQTRDQVVSLDRDRAAKQLVLRERAAAVADLSARVQSLERVVREQQEVLEEHRRLMARRQEVERRDQDARDGGVLIEDRGGENAWRHASPAPASARGSTIVGRSSPREAWAAAAPAPPPRAASRDLGGQDYHQPYDLPAAPVYSHPASPAVHPAATYAVPPSTTSSVTSSPAHPRTRRVREFSVQTDVVDMPFASPAPAKRRSPTPTSSAPPGARHHQHAADLHEEEADQARIERRARRARLEREIHRRVKQLLAAKLRRDRDASDDDGASAVDDEEREEMPQRRASAAPARRRTAEYGGPRPRSHSPTAASRARVAATHQHQHQHSRAVAAAAPPAAPAPAVVPIPVPFVVGTATGKSHSVPVNLQRVLHLVKAAAPPPPVVKKPRKPAAGVGSARRASSGPPVVRAADKPLVRNLSLLRSSQKMQTVLLQGGVGSAADGVV</sequence>
<dbReference type="EMBL" id="GG745356">
    <property type="protein sequence ID" value="KNE68392.1"/>
    <property type="molecule type" value="Genomic_DNA"/>
</dbReference>
<evidence type="ECO:0000313" key="2">
    <source>
        <dbReference type="EMBL" id="KNE68392.1"/>
    </source>
</evidence>
<feature type="region of interest" description="Disordered" evidence="1">
    <location>
        <begin position="365"/>
        <end position="470"/>
    </location>
</feature>
<evidence type="ECO:0000313" key="3">
    <source>
        <dbReference type="Proteomes" id="UP000054350"/>
    </source>
</evidence>
<dbReference type="OrthoDB" id="5596086at2759"/>
<feature type="compositionally biased region" description="Low complexity" evidence="1">
    <location>
        <begin position="696"/>
        <end position="707"/>
    </location>
</feature>
<gene>
    <name evidence="2" type="ORF">AMAG_13048</name>
</gene>
<dbReference type="Proteomes" id="UP000054350">
    <property type="component" value="Unassembled WGS sequence"/>
</dbReference>
<feature type="compositionally biased region" description="Low complexity" evidence="1">
    <location>
        <begin position="797"/>
        <end position="806"/>
    </location>
</feature>
<feature type="compositionally biased region" description="Basic and acidic residues" evidence="1">
    <location>
        <begin position="653"/>
        <end position="678"/>
    </location>
</feature>
<feature type="region of interest" description="Disordered" evidence="1">
    <location>
        <begin position="250"/>
        <end position="334"/>
    </location>
</feature>
<feature type="compositionally biased region" description="Low complexity" evidence="1">
    <location>
        <begin position="283"/>
        <end position="308"/>
    </location>
</feature>
<feature type="compositionally biased region" description="Low complexity" evidence="1">
    <location>
        <begin position="737"/>
        <end position="765"/>
    </location>
</feature>
<reference evidence="2 3" key="1">
    <citation type="submission" date="2009-11" db="EMBL/GenBank/DDBJ databases">
        <title>Annotation of Allomyces macrogynus ATCC 38327.</title>
        <authorList>
            <consortium name="The Broad Institute Genome Sequencing Platform"/>
            <person name="Russ C."/>
            <person name="Cuomo C."/>
            <person name="Burger G."/>
            <person name="Gray M.W."/>
            <person name="Holland P.W.H."/>
            <person name="King N."/>
            <person name="Lang F.B.F."/>
            <person name="Roger A.J."/>
            <person name="Ruiz-Trillo I."/>
            <person name="Young S.K."/>
            <person name="Zeng Q."/>
            <person name="Gargeya S."/>
            <person name="Fitzgerald M."/>
            <person name="Haas B."/>
            <person name="Abouelleil A."/>
            <person name="Alvarado L."/>
            <person name="Arachchi H.M."/>
            <person name="Berlin A."/>
            <person name="Chapman S.B."/>
            <person name="Gearin G."/>
            <person name="Goldberg J."/>
            <person name="Griggs A."/>
            <person name="Gujja S."/>
            <person name="Hansen M."/>
            <person name="Heiman D."/>
            <person name="Howarth C."/>
            <person name="Larimer J."/>
            <person name="Lui A."/>
            <person name="MacDonald P.J.P."/>
            <person name="McCowen C."/>
            <person name="Montmayeur A."/>
            <person name="Murphy C."/>
            <person name="Neiman D."/>
            <person name="Pearson M."/>
            <person name="Priest M."/>
            <person name="Roberts A."/>
            <person name="Saif S."/>
            <person name="Shea T."/>
            <person name="Sisk P."/>
            <person name="Stolte C."/>
            <person name="Sykes S."/>
            <person name="Wortman J."/>
            <person name="Nusbaum C."/>
            <person name="Birren B."/>
        </authorList>
    </citation>
    <scope>NUCLEOTIDE SEQUENCE [LARGE SCALE GENOMIC DNA]</scope>
    <source>
        <strain evidence="2 3">ATCC 38327</strain>
    </source>
</reference>
<feature type="compositionally biased region" description="Low complexity" evidence="1">
    <location>
        <begin position="431"/>
        <end position="449"/>
    </location>
</feature>
<feature type="region of interest" description="Disordered" evidence="1">
    <location>
        <begin position="851"/>
        <end position="927"/>
    </location>
</feature>
<evidence type="ECO:0000256" key="1">
    <source>
        <dbReference type="SAM" id="MobiDB-lite"/>
    </source>
</evidence>
<feature type="compositionally biased region" description="Low complexity" evidence="1">
    <location>
        <begin position="23"/>
        <end position="42"/>
    </location>
</feature>
<feature type="region of interest" description="Disordered" evidence="1">
    <location>
        <begin position="653"/>
        <end position="823"/>
    </location>
</feature>
<accession>A0A0L0T0W5</accession>
<feature type="compositionally biased region" description="Basic and acidic residues" evidence="1">
    <location>
        <begin position="812"/>
        <end position="823"/>
    </location>
</feature>
<name>A0A0L0T0W5_ALLM3</name>
<protein>
    <submittedName>
        <fullName evidence="2">Uncharacterized protein</fullName>
    </submittedName>
</protein>
<dbReference type="STRING" id="578462.A0A0L0T0W5"/>
<feature type="region of interest" description="Disordered" evidence="1">
    <location>
        <begin position="191"/>
        <end position="218"/>
    </location>
</feature>
<dbReference type="VEuPathDB" id="FungiDB:AMAG_13048"/>
<organism evidence="2 3">
    <name type="scientific">Allomyces macrogynus (strain ATCC 38327)</name>
    <name type="common">Allomyces javanicus var. macrogynus</name>
    <dbReference type="NCBI Taxonomy" id="578462"/>
    <lineage>
        <taxon>Eukaryota</taxon>
        <taxon>Fungi</taxon>
        <taxon>Fungi incertae sedis</taxon>
        <taxon>Blastocladiomycota</taxon>
        <taxon>Blastocladiomycetes</taxon>
        <taxon>Blastocladiales</taxon>
        <taxon>Blastocladiaceae</taxon>
        <taxon>Allomyces</taxon>
    </lineage>
</organism>
<feature type="compositionally biased region" description="Acidic residues" evidence="1">
    <location>
        <begin position="857"/>
        <end position="872"/>
    </location>
</feature>
<keyword evidence="3" id="KW-1185">Reference proteome</keyword>
<dbReference type="OMA" id="AKVDMCL"/>
<feature type="compositionally biased region" description="Low complexity" evidence="1">
    <location>
        <begin position="982"/>
        <end position="995"/>
    </location>
</feature>
<feature type="compositionally biased region" description="Polar residues" evidence="1">
    <location>
        <begin position="415"/>
        <end position="424"/>
    </location>
</feature>
<feature type="compositionally biased region" description="Low complexity" evidence="1">
    <location>
        <begin position="460"/>
        <end position="470"/>
    </location>
</feature>